<dbReference type="InterPro" id="IPR001012">
    <property type="entry name" value="UBX_dom"/>
</dbReference>
<dbReference type="CDD" id="cd17077">
    <property type="entry name" value="UBX_UBXN11"/>
    <property type="match status" value="1"/>
</dbReference>
<feature type="compositionally biased region" description="Polar residues" evidence="11">
    <location>
        <begin position="313"/>
        <end position="326"/>
    </location>
</feature>
<dbReference type="PANTHER" id="PTHR23333:SF4">
    <property type="entry name" value="UBX DOMAIN-CONTAINING PROTEIN 11"/>
    <property type="match status" value="1"/>
</dbReference>
<dbReference type="PROSITE" id="PS51399">
    <property type="entry name" value="SEP"/>
    <property type="match status" value="1"/>
</dbReference>
<dbReference type="GO" id="GO:0043130">
    <property type="term" value="F:ubiquitin binding"/>
    <property type="evidence" value="ECO:0007669"/>
    <property type="project" value="TreeGrafter"/>
</dbReference>
<dbReference type="EMBL" id="JAAMOB010000016">
    <property type="protein sequence ID" value="KAF4102895.1"/>
    <property type="molecule type" value="Genomic_DNA"/>
</dbReference>
<reference evidence="14 15" key="1">
    <citation type="submission" date="2020-04" db="EMBL/GenBank/DDBJ databases">
        <title>Chromosome-level genome assembly of a cyprinid fish Onychostoma macrolepis by integration of Nanopore Sequencing, Bionano and Hi-C technology.</title>
        <authorList>
            <person name="Wang D."/>
        </authorList>
    </citation>
    <scope>NUCLEOTIDE SEQUENCE [LARGE SCALE GENOMIC DNA]</scope>
    <source>
        <strain evidence="14">SWU-2019</strain>
        <tissue evidence="14">Muscle</tissue>
    </source>
</reference>
<name>A0A7J6C8G9_9TELE</name>
<dbReference type="InterPro" id="IPR012989">
    <property type="entry name" value="SEP_domain"/>
</dbReference>
<dbReference type="Pfam" id="PF08059">
    <property type="entry name" value="SEP"/>
    <property type="match status" value="1"/>
</dbReference>
<comment type="function">
    <text evidence="5">May be involved in the reorganization of actin cytoskeleton mediated by RND1, RND2 and RND3. Promotes RHOA activation mediated by GNA12 and GNA13.</text>
</comment>
<dbReference type="InterPro" id="IPR029071">
    <property type="entry name" value="Ubiquitin-like_domsf"/>
</dbReference>
<dbReference type="PROSITE" id="PS50033">
    <property type="entry name" value="UBX"/>
    <property type="match status" value="1"/>
</dbReference>
<dbReference type="GO" id="GO:0043161">
    <property type="term" value="P:proteasome-mediated ubiquitin-dependent protein catabolic process"/>
    <property type="evidence" value="ECO:0007669"/>
    <property type="project" value="TreeGrafter"/>
</dbReference>
<evidence type="ECO:0000256" key="2">
    <source>
        <dbReference type="ARBA" id="ARBA00022490"/>
    </source>
</evidence>
<evidence type="ECO:0000256" key="7">
    <source>
        <dbReference type="ARBA" id="ARBA00073759"/>
    </source>
</evidence>
<evidence type="ECO:0000256" key="1">
    <source>
        <dbReference type="ARBA" id="ARBA00004245"/>
    </source>
</evidence>
<dbReference type="FunFam" id="3.30.420.210:FF:000003">
    <property type="entry name" value="UBX domain protein 11"/>
    <property type="match status" value="1"/>
</dbReference>
<dbReference type="Pfam" id="PF00789">
    <property type="entry name" value="UBX"/>
    <property type="match status" value="1"/>
</dbReference>
<evidence type="ECO:0000256" key="8">
    <source>
        <dbReference type="ARBA" id="ARBA00075811"/>
    </source>
</evidence>
<dbReference type="PANTHER" id="PTHR23333">
    <property type="entry name" value="UBX DOMAIN CONTAINING PROTEIN"/>
    <property type="match status" value="1"/>
</dbReference>
<protein>
    <recommendedName>
        <fullName evidence="7">UBX domain-containing protein 11</fullName>
    </recommendedName>
    <alternativeName>
        <fullName evidence="9">Socius</fullName>
    </alternativeName>
    <alternativeName>
        <fullName evidence="8">UBX domain-containing protein 5</fullName>
    </alternativeName>
</protein>
<feature type="coiled-coil region" evidence="10">
    <location>
        <begin position="89"/>
        <end position="133"/>
    </location>
</feature>
<evidence type="ECO:0000259" key="12">
    <source>
        <dbReference type="PROSITE" id="PS50033"/>
    </source>
</evidence>
<dbReference type="SMART" id="SM00553">
    <property type="entry name" value="SEP"/>
    <property type="match status" value="1"/>
</dbReference>
<evidence type="ECO:0000256" key="9">
    <source>
        <dbReference type="ARBA" id="ARBA00081109"/>
    </source>
</evidence>
<dbReference type="Gene3D" id="3.10.20.90">
    <property type="entry name" value="Phosphatidylinositol 3-kinase Catalytic Subunit, Chain A, domain 1"/>
    <property type="match status" value="1"/>
</dbReference>
<sequence>MSSPLSTLRKNKRVPLPDMQSEGERKPYKERSDNDNEAQLFREIFPQNQPVPHIMDNLSTVRAKVVQKKKAKEAPPSDFELMSGMIQKIVQLERKVKTQAADIEQKARRIAVLEEKLNLLQEAEEKSTSNENQDEELAQLCLKLQNQVWEMEKYLNDYGLIWVGSYKEHDEQANSQLPGATNARKTFEMNYRLVLQNIQELNIVAGEGESHVTATPGGAKLTQQSSIPLWLYKNGIVMFSGPFRSYQDPSTQECMQDLMDGFFPSELQERFPNGVPFQVHDKRDEEFIVRRPGTEFPGRGQTIDGAGRHSVGSFEQTSSTAPKQSQIPGKKLSMEQFLRKLPVTVVKEGKVIGIRDSIKAHLLGFPDNAKSHSVTTVETSALQTLRACETDSTQSEKGITTLRLKSEDGMETFIMKMYFTETIGDLRHYLDLKRGPVAAPYDIISAFPHQCYSDNTKTLLSCGLTPNAALLLRPQALSHRHIQNNP</sequence>
<proteinExistence type="predicted"/>
<evidence type="ECO:0000256" key="10">
    <source>
        <dbReference type="SAM" id="Coils"/>
    </source>
</evidence>
<keyword evidence="15" id="KW-1185">Reference proteome</keyword>
<dbReference type="SUPFAM" id="SSF102848">
    <property type="entry name" value="NSFL1 (p97 ATPase) cofactor p47, SEP domain"/>
    <property type="match status" value="1"/>
</dbReference>
<gene>
    <name evidence="14" type="ORF">G5714_015778</name>
</gene>
<dbReference type="InterPro" id="IPR036241">
    <property type="entry name" value="NSFL1C_SEP_dom_sf"/>
</dbReference>
<keyword evidence="2" id="KW-0963">Cytoplasm</keyword>
<organism evidence="14 15">
    <name type="scientific">Onychostoma macrolepis</name>
    <dbReference type="NCBI Taxonomy" id="369639"/>
    <lineage>
        <taxon>Eukaryota</taxon>
        <taxon>Metazoa</taxon>
        <taxon>Chordata</taxon>
        <taxon>Craniata</taxon>
        <taxon>Vertebrata</taxon>
        <taxon>Euteleostomi</taxon>
        <taxon>Actinopterygii</taxon>
        <taxon>Neopterygii</taxon>
        <taxon>Teleostei</taxon>
        <taxon>Ostariophysi</taxon>
        <taxon>Cypriniformes</taxon>
        <taxon>Cyprinidae</taxon>
        <taxon>Acrossocheilinae</taxon>
        <taxon>Onychostoma</taxon>
    </lineage>
</organism>
<feature type="domain" description="UBX" evidence="12">
    <location>
        <begin position="395"/>
        <end position="472"/>
    </location>
</feature>
<feature type="region of interest" description="Disordered" evidence="11">
    <location>
        <begin position="292"/>
        <end position="326"/>
    </location>
</feature>
<dbReference type="Gene3D" id="3.30.420.210">
    <property type="entry name" value="SEP domain"/>
    <property type="match status" value="1"/>
</dbReference>
<feature type="compositionally biased region" description="Basic and acidic residues" evidence="11">
    <location>
        <begin position="22"/>
        <end position="34"/>
    </location>
</feature>
<dbReference type="GO" id="GO:0005856">
    <property type="term" value="C:cytoskeleton"/>
    <property type="evidence" value="ECO:0007669"/>
    <property type="project" value="UniProtKB-SubCell"/>
</dbReference>
<comment type="caution">
    <text evidence="14">The sequence shown here is derived from an EMBL/GenBank/DDBJ whole genome shotgun (WGS) entry which is preliminary data.</text>
</comment>
<accession>A0A7J6C8G9</accession>
<dbReference type="Proteomes" id="UP000579812">
    <property type="component" value="Unassembled WGS sequence"/>
</dbReference>
<evidence type="ECO:0000256" key="3">
    <source>
        <dbReference type="ARBA" id="ARBA00023054"/>
    </source>
</evidence>
<dbReference type="AlphaFoldDB" id="A0A7J6C8G9"/>
<feature type="domain" description="SEP" evidence="13">
    <location>
        <begin position="224"/>
        <end position="288"/>
    </location>
</feature>
<evidence type="ECO:0000313" key="15">
    <source>
        <dbReference type="Proteomes" id="UP000579812"/>
    </source>
</evidence>
<dbReference type="SUPFAM" id="SSF54236">
    <property type="entry name" value="Ubiquitin-like"/>
    <property type="match status" value="1"/>
</dbReference>
<evidence type="ECO:0000259" key="13">
    <source>
        <dbReference type="PROSITE" id="PS51399"/>
    </source>
</evidence>
<evidence type="ECO:0000256" key="4">
    <source>
        <dbReference type="ARBA" id="ARBA00023212"/>
    </source>
</evidence>
<comment type="subcellular location">
    <subcellularLocation>
        <location evidence="1">Cytoplasm</location>
        <location evidence="1">Cytoskeleton</location>
    </subcellularLocation>
</comment>
<feature type="region of interest" description="Disordered" evidence="11">
    <location>
        <begin position="1"/>
        <end position="37"/>
    </location>
</feature>
<evidence type="ECO:0000256" key="11">
    <source>
        <dbReference type="SAM" id="MobiDB-lite"/>
    </source>
</evidence>
<keyword evidence="3 10" id="KW-0175">Coiled coil</keyword>
<evidence type="ECO:0000256" key="5">
    <source>
        <dbReference type="ARBA" id="ARBA00059434"/>
    </source>
</evidence>
<comment type="subunit">
    <text evidence="6">Interacts with GNA12, GNA13, RND1, RND2 and RND3.</text>
</comment>
<keyword evidence="4" id="KW-0206">Cytoskeleton</keyword>
<evidence type="ECO:0000313" key="14">
    <source>
        <dbReference type="EMBL" id="KAF4102895.1"/>
    </source>
</evidence>
<evidence type="ECO:0000256" key="6">
    <source>
        <dbReference type="ARBA" id="ARBA00062345"/>
    </source>
</evidence>